<evidence type="ECO:0000313" key="2">
    <source>
        <dbReference type="EMBL" id="NNU34173.1"/>
    </source>
</evidence>
<dbReference type="EMBL" id="JABFCR010000034">
    <property type="protein sequence ID" value="NNU34173.1"/>
    <property type="molecule type" value="Genomic_DNA"/>
</dbReference>
<name>A0ABX1W3I5_9SPHI</name>
<comment type="caution">
    <text evidence="2">The sequence shown here is derived from an EMBL/GenBank/DDBJ whole genome shotgun (WGS) entry which is preliminary data.</text>
</comment>
<keyword evidence="3" id="KW-1185">Reference proteome</keyword>
<proteinExistence type="predicted"/>
<dbReference type="RefSeq" id="WP_175269858.1">
    <property type="nucleotide sequence ID" value="NZ_JABFCR010000034.1"/>
</dbReference>
<sequence>MKKHTVPNEPEEMPVEPDRPEIKQPVNPEQPELPQREIPGVPQEMPPPTVEPGQPKVI</sequence>
<gene>
    <name evidence="2" type="ORF">HK413_08485</name>
</gene>
<reference evidence="2 3" key="1">
    <citation type="submission" date="2020-05" db="EMBL/GenBank/DDBJ databases">
        <authorList>
            <person name="Khan S.A."/>
            <person name="Jeon C.O."/>
            <person name="Chun B.H."/>
        </authorList>
    </citation>
    <scope>NUCLEOTIDE SEQUENCE [LARGE SCALE GENOMIC DNA]</scope>
    <source>
        <strain evidence="2 3">S1162</strain>
    </source>
</reference>
<evidence type="ECO:0000313" key="3">
    <source>
        <dbReference type="Proteomes" id="UP000566071"/>
    </source>
</evidence>
<protein>
    <submittedName>
        <fullName evidence="2">Uncharacterized protein</fullName>
    </submittedName>
</protein>
<feature type="region of interest" description="Disordered" evidence="1">
    <location>
        <begin position="1"/>
        <end position="58"/>
    </location>
</feature>
<evidence type="ECO:0000256" key="1">
    <source>
        <dbReference type="SAM" id="MobiDB-lite"/>
    </source>
</evidence>
<accession>A0ABX1W3I5</accession>
<dbReference type="Proteomes" id="UP000566071">
    <property type="component" value="Unassembled WGS sequence"/>
</dbReference>
<organism evidence="2 3">
    <name type="scientific">Mucilaginibacter humi</name>
    <dbReference type="NCBI Taxonomy" id="2732510"/>
    <lineage>
        <taxon>Bacteria</taxon>
        <taxon>Pseudomonadati</taxon>
        <taxon>Bacteroidota</taxon>
        <taxon>Sphingobacteriia</taxon>
        <taxon>Sphingobacteriales</taxon>
        <taxon>Sphingobacteriaceae</taxon>
        <taxon>Mucilaginibacter</taxon>
    </lineage>
</organism>